<feature type="transmembrane region" description="Helical" evidence="5">
    <location>
        <begin position="73"/>
        <end position="93"/>
    </location>
</feature>
<dbReference type="OrthoDB" id="5413484at2759"/>
<proteinExistence type="predicted"/>
<dbReference type="KEGG" id="slb:AWJ20_4981"/>
<dbReference type="EMBL" id="CP014502">
    <property type="protein sequence ID" value="ANB14025.1"/>
    <property type="molecule type" value="Genomic_DNA"/>
</dbReference>
<reference evidence="7 8" key="1">
    <citation type="submission" date="2016-02" db="EMBL/GenBank/DDBJ databases">
        <title>Complete genome sequence and transcriptome regulation of the pentose utilising yeast Sugiyamaella lignohabitans.</title>
        <authorList>
            <person name="Bellasio M."/>
            <person name="Peymann A."/>
            <person name="Valli M."/>
            <person name="Sipitzky M."/>
            <person name="Graf A."/>
            <person name="Sauer M."/>
            <person name="Marx H."/>
            <person name="Mattanovich D."/>
        </authorList>
    </citation>
    <scope>NUCLEOTIDE SEQUENCE [LARGE SCALE GENOMIC DNA]</scope>
    <source>
        <strain evidence="7 8">CBS 10342</strain>
    </source>
</reference>
<organism evidence="7 8">
    <name type="scientific">Sugiyamaella lignohabitans</name>
    <dbReference type="NCBI Taxonomy" id="796027"/>
    <lineage>
        <taxon>Eukaryota</taxon>
        <taxon>Fungi</taxon>
        <taxon>Dikarya</taxon>
        <taxon>Ascomycota</taxon>
        <taxon>Saccharomycotina</taxon>
        <taxon>Dipodascomycetes</taxon>
        <taxon>Dipodascales</taxon>
        <taxon>Trichomonascaceae</taxon>
        <taxon>Sugiyamaella</taxon>
    </lineage>
</organism>
<name>A0A167EFS2_9ASCO</name>
<feature type="domain" description="Amino acid permease/ SLC12A" evidence="6">
    <location>
        <begin position="46"/>
        <end position="149"/>
    </location>
</feature>
<dbReference type="AlphaFoldDB" id="A0A167EFS2"/>
<protein>
    <submittedName>
        <fullName evidence="7">Proline permease PUT4</fullName>
    </submittedName>
</protein>
<keyword evidence="8" id="KW-1185">Reference proteome</keyword>
<evidence type="ECO:0000259" key="6">
    <source>
        <dbReference type="Pfam" id="PF00324"/>
    </source>
</evidence>
<evidence type="ECO:0000256" key="1">
    <source>
        <dbReference type="ARBA" id="ARBA00004141"/>
    </source>
</evidence>
<sequence>MSKANEKKLNVEYYGDDVSVIPKEDDVLITEDNKFGQTERSLKSRHVQFIALGGCIGTGLFVGSGAILQNGPGSLLCAYILMSFVIWSVNNTLGEMTTYLPVKGNSPGLMIGRYACPDLSFAANYIYVYSFALLVPSECVAGAIVVEYCKS</sequence>
<evidence type="ECO:0000313" key="8">
    <source>
        <dbReference type="Proteomes" id="UP000189580"/>
    </source>
</evidence>
<evidence type="ECO:0000256" key="4">
    <source>
        <dbReference type="ARBA" id="ARBA00023136"/>
    </source>
</evidence>
<dbReference type="PANTHER" id="PTHR43341:SF36">
    <property type="entry name" value="PROLINE-SPECIFIC PERMEASE"/>
    <property type="match status" value="1"/>
</dbReference>
<keyword evidence="3 5" id="KW-1133">Transmembrane helix</keyword>
<evidence type="ECO:0000256" key="5">
    <source>
        <dbReference type="SAM" id="Phobius"/>
    </source>
</evidence>
<dbReference type="PANTHER" id="PTHR43341">
    <property type="entry name" value="AMINO ACID PERMEASE"/>
    <property type="match status" value="1"/>
</dbReference>
<accession>A0A167EFS2</accession>
<dbReference type="GeneID" id="30037172"/>
<dbReference type="Proteomes" id="UP000189580">
    <property type="component" value="Chromosome d"/>
</dbReference>
<dbReference type="InterPro" id="IPR050524">
    <property type="entry name" value="APC_YAT"/>
</dbReference>
<dbReference type="RefSeq" id="XP_018736502.1">
    <property type="nucleotide sequence ID" value="XM_018882089.1"/>
</dbReference>
<evidence type="ECO:0000313" key="7">
    <source>
        <dbReference type="EMBL" id="ANB14025.1"/>
    </source>
</evidence>
<dbReference type="Gene3D" id="1.20.1740.10">
    <property type="entry name" value="Amino acid/polyamine transporter I"/>
    <property type="match status" value="1"/>
</dbReference>
<gene>
    <name evidence="7" type="primary">PUT4</name>
    <name evidence="7" type="ORF">AWJ20_4981</name>
</gene>
<feature type="transmembrane region" description="Helical" evidence="5">
    <location>
        <begin position="49"/>
        <end position="67"/>
    </location>
</feature>
<dbReference type="InterPro" id="IPR004841">
    <property type="entry name" value="AA-permease/SLC12A_dom"/>
</dbReference>
<dbReference type="GO" id="GO:0015171">
    <property type="term" value="F:amino acid transmembrane transporter activity"/>
    <property type="evidence" value="ECO:0007669"/>
    <property type="project" value="TreeGrafter"/>
</dbReference>
<evidence type="ECO:0000256" key="3">
    <source>
        <dbReference type="ARBA" id="ARBA00022989"/>
    </source>
</evidence>
<evidence type="ECO:0000256" key="2">
    <source>
        <dbReference type="ARBA" id="ARBA00022692"/>
    </source>
</evidence>
<comment type="subcellular location">
    <subcellularLocation>
        <location evidence="1">Membrane</location>
        <topology evidence="1">Multi-pass membrane protein</topology>
    </subcellularLocation>
</comment>
<keyword evidence="4 5" id="KW-0472">Membrane</keyword>
<dbReference type="Pfam" id="PF00324">
    <property type="entry name" value="AA_permease"/>
    <property type="match status" value="1"/>
</dbReference>
<dbReference type="GO" id="GO:0016020">
    <property type="term" value="C:membrane"/>
    <property type="evidence" value="ECO:0007669"/>
    <property type="project" value="UniProtKB-SubCell"/>
</dbReference>
<keyword evidence="2 5" id="KW-0812">Transmembrane</keyword>